<keyword evidence="1" id="KW-0479">Metal-binding</keyword>
<evidence type="ECO:0000256" key="1">
    <source>
        <dbReference type="ARBA" id="ARBA00022723"/>
    </source>
</evidence>
<keyword evidence="2" id="KW-0378">Hydrolase</keyword>
<dbReference type="CDD" id="cd07385">
    <property type="entry name" value="MPP_YkuE_C"/>
    <property type="match status" value="1"/>
</dbReference>
<dbReference type="InterPro" id="IPR004843">
    <property type="entry name" value="Calcineurin-like_PHP"/>
</dbReference>
<dbReference type="eggNOG" id="COG1408">
    <property type="taxonomic scope" value="Bacteria"/>
</dbReference>
<dbReference type="AlphaFoldDB" id="N0BFC9"/>
<dbReference type="Proteomes" id="UP000005952">
    <property type="component" value="Chromosome"/>
</dbReference>
<dbReference type="HOGENOM" id="CLU_025443_3_1_5"/>
<dbReference type="GO" id="GO:0009245">
    <property type="term" value="P:lipid A biosynthetic process"/>
    <property type="evidence" value="ECO:0007669"/>
    <property type="project" value="TreeGrafter"/>
</dbReference>
<dbReference type="SUPFAM" id="SSF56300">
    <property type="entry name" value="Metallo-dependent phosphatases"/>
    <property type="match status" value="1"/>
</dbReference>
<organism evidence="5 6">
    <name type="scientific">Hyphomicrobium denitrificans 1NES1</name>
    <dbReference type="NCBI Taxonomy" id="670307"/>
    <lineage>
        <taxon>Bacteria</taxon>
        <taxon>Pseudomonadati</taxon>
        <taxon>Pseudomonadota</taxon>
        <taxon>Alphaproteobacteria</taxon>
        <taxon>Hyphomicrobiales</taxon>
        <taxon>Hyphomicrobiaceae</taxon>
        <taxon>Hyphomicrobium</taxon>
    </lineage>
</organism>
<dbReference type="KEGG" id="hdt:HYPDE_35768"/>
<dbReference type="InterPro" id="IPR006311">
    <property type="entry name" value="TAT_signal"/>
</dbReference>
<dbReference type="Pfam" id="PF00149">
    <property type="entry name" value="Metallophos"/>
    <property type="match status" value="1"/>
</dbReference>
<accession>N0BFC9</accession>
<evidence type="ECO:0000313" key="5">
    <source>
        <dbReference type="EMBL" id="AGK58825.1"/>
    </source>
</evidence>
<evidence type="ECO:0000256" key="2">
    <source>
        <dbReference type="ARBA" id="ARBA00022801"/>
    </source>
</evidence>
<dbReference type="STRING" id="670307.HYPDE_35768"/>
<evidence type="ECO:0000313" key="6">
    <source>
        <dbReference type="Proteomes" id="UP000005952"/>
    </source>
</evidence>
<feature type="chain" id="PRO_5004105723" evidence="3">
    <location>
        <begin position="28"/>
        <end position="312"/>
    </location>
</feature>
<protein>
    <submittedName>
        <fullName evidence="5">Metallophosphoesterase</fullName>
    </submittedName>
</protein>
<sequence length="312" mass="33608">MISRRDLLKMLAALGLGSTALSSYAVAESFHERVTPYQLTPPGWTPGLNLRLAVLADLHVCEPWMSTDRVAAIVDQTNSLEPDAILLLGDYVVGRTLGRLSTPVRAGSWATALAGLKAPLGVHAVLGNHDWWDEATVQERRAGPTRAGLALEAAGIPVYQNQAIRLQKDGKPFWLAGLGDQWAFWLRAGEDDELAAKNSYRYQGVDDLPHTLAQVTDDAPVVLMAHEPDIFPQVPDRVSLTISGHTHGGQVRIFGFAPVVPSRFGSRYVYGHKIEKGRNLIVSGGLGCSSLPVRLGSPPEIVMIELGSGGEA</sequence>
<feature type="domain" description="Calcineurin-like phosphoesterase" evidence="4">
    <location>
        <begin position="50"/>
        <end position="248"/>
    </location>
</feature>
<dbReference type="InterPro" id="IPR029052">
    <property type="entry name" value="Metallo-depent_PP-like"/>
</dbReference>
<dbReference type="OrthoDB" id="9780884at2"/>
<dbReference type="EMBL" id="CP005587">
    <property type="protein sequence ID" value="AGK58825.1"/>
    <property type="molecule type" value="Genomic_DNA"/>
</dbReference>
<gene>
    <name evidence="5" type="ORF">HYPDE_35768</name>
</gene>
<name>N0BFC9_9HYPH</name>
<evidence type="ECO:0000256" key="3">
    <source>
        <dbReference type="SAM" id="SignalP"/>
    </source>
</evidence>
<dbReference type="PANTHER" id="PTHR31302">
    <property type="entry name" value="TRANSMEMBRANE PROTEIN WITH METALLOPHOSPHOESTERASE DOMAIN-RELATED"/>
    <property type="match status" value="1"/>
</dbReference>
<keyword evidence="3" id="KW-0732">Signal</keyword>
<feature type="signal peptide" evidence="3">
    <location>
        <begin position="1"/>
        <end position="27"/>
    </location>
</feature>
<dbReference type="PANTHER" id="PTHR31302:SF31">
    <property type="entry name" value="PHOSPHODIESTERASE YAEI"/>
    <property type="match status" value="1"/>
</dbReference>
<dbReference type="GO" id="GO:0016020">
    <property type="term" value="C:membrane"/>
    <property type="evidence" value="ECO:0007669"/>
    <property type="project" value="GOC"/>
</dbReference>
<dbReference type="Gene3D" id="3.60.21.10">
    <property type="match status" value="1"/>
</dbReference>
<reference evidence="5 6" key="1">
    <citation type="journal article" date="2013" name="Genome Announc.">
        <title>Genome sequences for three denitrifying bacterial strains isolated from a uranium- and nitrate-contaminated subsurface environment.</title>
        <authorList>
            <person name="Venkatramanan R."/>
            <person name="Prakash O."/>
            <person name="Woyke T."/>
            <person name="Chain P."/>
            <person name="Goodwin L.A."/>
            <person name="Watson D."/>
            <person name="Brooks S."/>
            <person name="Kostka J.E."/>
            <person name="Green S.J."/>
        </authorList>
    </citation>
    <scope>NUCLEOTIDE SEQUENCE [LARGE SCALE GENOMIC DNA]</scope>
    <source>
        <strain evidence="5 6">1NES1</strain>
    </source>
</reference>
<dbReference type="GO" id="GO:0046872">
    <property type="term" value="F:metal ion binding"/>
    <property type="evidence" value="ECO:0007669"/>
    <property type="project" value="UniProtKB-KW"/>
</dbReference>
<dbReference type="RefSeq" id="WP_015598844.1">
    <property type="nucleotide sequence ID" value="NC_021172.1"/>
</dbReference>
<evidence type="ECO:0000259" key="4">
    <source>
        <dbReference type="Pfam" id="PF00149"/>
    </source>
</evidence>
<dbReference type="GO" id="GO:0008758">
    <property type="term" value="F:UDP-2,3-diacylglucosamine hydrolase activity"/>
    <property type="evidence" value="ECO:0007669"/>
    <property type="project" value="TreeGrafter"/>
</dbReference>
<dbReference type="InterPro" id="IPR051158">
    <property type="entry name" value="Metallophosphoesterase_sf"/>
</dbReference>
<keyword evidence="6" id="KW-1185">Reference proteome</keyword>
<proteinExistence type="predicted"/>
<dbReference type="PROSITE" id="PS51318">
    <property type="entry name" value="TAT"/>
    <property type="match status" value="1"/>
</dbReference>